<evidence type="ECO:0000256" key="1">
    <source>
        <dbReference type="SAM" id="Phobius"/>
    </source>
</evidence>
<reference evidence="2 3" key="1">
    <citation type="journal article" date="2015" name="Nature">
        <title>rRNA introns, odd ribosomes, and small enigmatic genomes across a large radiation of phyla.</title>
        <authorList>
            <person name="Brown C.T."/>
            <person name="Hug L.A."/>
            <person name="Thomas B.C."/>
            <person name="Sharon I."/>
            <person name="Castelle C.J."/>
            <person name="Singh A."/>
            <person name="Wilkins M.J."/>
            <person name="Williams K.H."/>
            <person name="Banfield J.F."/>
        </authorList>
    </citation>
    <scope>NUCLEOTIDE SEQUENCE [LARGE SCALE GENOMIC DNA]</scope>
</reference>
<name>A0A0G1A7L3_9BACT</name>
<keyword evidence="1" id="KW-1133">Transmembrane helix</keyword>
<keyword evidence="1" id="KW-0812">Transmembrane</keyword>
<dbReference type="EMBL" id="LCDO01000004">
    <property type="protein sequence ID" value="KKS57030.1"/>
    <property type="molecule type" value="Genomic_DNA"/>
</dbReference>
<organism evidence="2 3">
    <name type="scientific">Candidatus Magasanikbacteria bacterium GW2011_GWA2_42_32</name>
    <dbReference type="NCBI Taxonomy" id="1619039"/>
    <lineage>
        <taxon>Bacteria</taxon>
        <taxon>Candidatus Magasanikiibacteriota</taxon>
    </lineage>
</organism>
<evidence type="ECO:0000313" key="3">
    <source>
        <dbReference type="Proteomes" id="UP000034837"/>
    </source>
</evidence>
<sequence>MNEEEPKKKPPRGPLFWLDNLLKKYIPNFNARAVIYLSIIFAIVIYAQIWNFGSHQKIKPPEKTKETVIADQTYWDSYEYTDKIKNQTVESFTNELQNWLDGKDQELVKRKFEDILFINSALTLGTGGDLTEVVPQSFAYLENIARGRYQYAQKNGFLSDTPTLVKLGTIVCNLDPNTEQLTGIELYDWRYASMTKISTFMSTKPDWKMTVGDKILDVSDPRIEDKAILKYKNANNQPAGLFSFLIFHNPKNNSIVLADSETLEMNGVDAKLTLSRITTHWNKNPKIYFAYGYEGCKQMSTTTPIIIPYGQSN</sequence>
<accession>A0A0G1A7L3</accession>
<proteinExistence type="predicted"/>
<dbReference type="AlphaFoldDB" id="A0A0G1A7L3"/>
<comment type="caution">
    <text evidence="2">The sequence shown here is derived from an EMBL/GenBank/DDBJ whole genome shotgun (WGS) entry which is preliminary data.</text>
</comment>
<keyword evidence="1" id="KW-0472">Membrane</keyword>
<evidence type="ECO:0000313" key="2">
    <source>
        <dbReference type="EMBL" id="KKS57030.1"/>
    </source>
</evidence>
<feature type="transmembrane region" description="Helical" evidence="1">
    <location>
        <begin position="33"/>
        <end position="53"/>
    </location>
</feature>
<gene>
    <name evidence="2" type="ORF">UV20_C0004G0126</name>
</gene>
<dbReference type="Proteomes" id="UP000034837">
    <property type="component" value="Unassembled WGS sequence"/>
</dbReference>
<protein>
    <submittedName>
        <fullName evidence="2">Uncharacterized protein</fullName>
    </submittedName>
</protein>